<evidence type="ECO:0000256" key="3">
    <source>
        <dbReference type="ARBA" id="ARBA00023002"/>
    </source>
</evidence>
<dbReference type="GeneID" id="19015465"/>
<dbReference type="EMBL" id="FO082273">
    <property type="protein sequence ID" value="CCO16952.1"/>
    <property type="molecule type" value="Genomic_DNA"/>
</dbReference>
<dbReference type="PANTHER" id="PTHR43774">
    <property type="entry name" value="PEPTIDE METHIONINE SULFOXIDE REDUCTASE"/>
    <property type="match status" value="1"/>
</dbReference>
<dbReference type="PANTHER" id="PTHR43774:SF1">
    <property type="entry name" value="PEPTIDE METHIONINE SULFOXIDE REDUCTASE MSRA 2"/>
    <property type="match status" value="1"/>
</dbReference>
<evidence type="ECO:0000256" key="4">
    <source>
        <dbReference type="ARBA" id="ARBA00030643"/>
    </source>
</evidence>
<evidence type="ECO:0000256" key="1">
    <source>
        <dbReference type="ARBA" id="ARBA00005591"/>
    </source>
</evidence>
<protein>
    <recommendedName>
        <fullName evidence="2">peptide-methionine (S)-S-oxide reductase</fullName>
        <ecNumber evidence="2">1.8.4.11</ecNumber>
    </recommendedName>
    <alternativeName>
        <fullName evidence="4">Peptide-methionine (S)-S-oxide reductase</fullName>
    </alternativeName>
</protein>
<proteinExistence type="inferred from homology"/>
<evidence type="ECO:0000313" key="8">
    <source>
        <dbReference type="Proteomes" id="UP000198341"/>
    </source>
</evidence>
<reference evidence="7 8" key="1">
    <citation type="submission" date="2011-10" db="EMBL/GenBank/DDBJ databases">
        <authorList>
            <person name="Genoscope - CEA"/>
        </authorList>
    </citation>
    <scope>NUCLEOTIDE SEQUENCE [LARGE SCALE GENOMIC DNA]</scope>
    <source>
        <strain evidence="7 8">RCC 1105</strain>
    </source>
</reference>
<dbReference type="AlphaFoldDB" id="K8EFR0"/>
<feature type="compositionally biased region" description="Basic residues" evidence="5">
    <location>
        <begin position="26"/>
        <end position="39"/>
    </location>
</feature>
<dbReference type="EC" id="1.8.4.11" evidence="2"/>
<evidence type="ECO:0000313" key="7">
    <source>
        <dbReference type="EMBL" id="CCO16952.1"/>
    </source>
</evidence>
<dbReference type="SUPFAM" id="SSF55068">
    <property type="entry name" value="Peptide methionine sulfoxide reductase"/>
    <property type="match status" value="1"/>
</dbReference>
<comment type="similarity">
    <text evidence="1">Belongs to the MsrA Met sulfoxide reductase family.</text>
</comment>
<dbReference type="GO" id="GO:0008113">
    <property type="term" value="F:peptide-methionine (S)-S-oxide reductase activity"/>
    <property type="evidence" value="ECO:0007669"/>
    <property type="project" value="UniProtKB-EC"/>
</dbReference>
<name>K8EFR0_9CHLO</name>
<dbReference type="RefSeq" id="XP_007512352.1">
    <property type="nucleotide sequence ID" value="XM_007512290.1"/>
</dbReference>
<dbReference type="Pfam" id="PF01625">
    <property type="entry name" value="PMSR"/>
    <property type="match status" value="1"/>
</dbReference>
<feature type="compositionally biased region" description="Low complexity" evidence="5">
    <location>
        <begin position="10"/>
        <end position="24"/>
    </location>
</feature>
<dbReference type="STRING" id="41875.K8EFR0"/>
<feature type="region of interest" description="Disordered" evidence="5">
    <location>
        <begin position="1"/>
        <end position="50"/>
    </location>
</feature>
<dbReference type="Gene3D" id="3.30.1060.10">
    <property type="entry name" value="Peptide methionine sulphoxide reductase MsrA"/>
    <property type="match status" value="1"/>
</dbReference>
<dbReference type="OrthoDB" id="77405at2759"/>
<evidence type="ECO:0000256" key="2">
    <source>
        <dbReference type="ARBA" id="ARBA00012502"/>
    </source>
</evidence>
<sequence length="304" mass="34305">MTFVMSIARTTTSSSSSSSTTGTTRYHPRKRRRRQKRFASSRALSSSDSDDTCANITTTTLATTTTMTTMMAMLLMMNFAVEPAEAGQITNYLAAGNYSFLEREYQDLTYAGVSLVDVGTCDGKQCVKVTYDDEKVPFERIMRVYFKHFDPKNASKGQYSEVGEQYKPAVYVNSEKEKTYVNDSLDKLERSRVFGRNLADNWVSNIPVLDAQSVKFEREQDDGKRNVMKTNPKSLEKLSKARDAQFDQLWGFVQFCYERVCGYVRFAPACVGECQEVFPEFLSRNSGVPELEGDVKITGGTYKA</sequence>
<gene>
    <name evidence="7" type="ORF">Bathy06g04840</name>
</gene>
<dbReference type="InterPro" id="IPR002569">
    <property type="entry name" value="Met_Sox_Rdtase_MsrA_dom"/>
</dbReference>
<keyword evidence="8" id="KW-1185">Reference proteome</keyword>
<evidence type="ECO:0000259" key="6">
    <source>
        <dbReference type="Pfam" id="PF01625"/>
    </source>
</evidence>
<evidence type="ECO:0000256" key="5">
    <source>
        <dbReference type="SAM" id="MobiDB-lite"/>
    </source>
</evidence>
<dbReference type="InterPro" id="IPR036509">
    <property type="entry name" value="Met_Sox_Rdtase_MsrA_sf"/>
</dbReference>
<keyword evidence="3" id="KW-0560">Oxidoreductase</keyword>
<accession>K8EFR0</accession>
<organism evidence="7 8">
    <name type="scientific">Bathycoccus prasinos</name>
    <dbReference type="NCBI Taxonomy" id="41875"/>
    <lineage>
        <taxon>Eukaryota</taxon>
        <taxon>Viridiplantae</taxon>
        <taxon>Chlorophyta</taxon>
        <taxon>Mamiellophyceae</taxon>
        <taxon>Mamiellales</taxon>
        <taxon>Bathycoccaceae</taxon>
        <taxon>Bathycoccus</taxon>
    </lineage>
</organism>
<feature type="domain" description="Peptide methionine sulphoxide reductase MsrA" evidence="6">
    <location>
        <begin position="117"/>
        <end position="199"/>
    </location>
</feature>
<dbReference type="Proteomes" id="UP000198341">
    <property type="component" value="Chromosome 6"/>
</dbReference>
<dbReference type="KEGG" id="bpg:Bathy06g04840"/>